<evidence type="ECO:0000313" key="2">
    <source>
        <dbReference type="EMBL" id="MCC3274010.1"/>
    </source>
</evidence>
<keyword evidence="4" id="KW-1185">Reference proteome</keyword>
<evidence type="ECO:0000313" key="5">
    <source>
        <dbReference type="Proteomes" id="UP001155145"/>
    </source>
</evidence>
<gene>
    <name evidence="2" type="ORF">LJ755_14895</name>
    <name evidence="3" type="ORF">MUK71_11675</name>
</gene>
<evidence type="ECO:0000313" key="4">
    <source>
        <dbReference type="Proteomes" id="UP000829758"/>
    </source>
</evidence>
<feature type="transmembrane region" description="Helical" evidence="1">
    <location>
        <begin position="108"/>
        <end position="129"/>
    </location>
</feature>
<dbReference type="AlphaFoldDB" id="A0A9X1MAN6"/>
<dbReference type="InterPro" id="IPR018392">
    <property type="entry name" value="LysM"/>
</dbReference>
<dbReference type="Proteomes" id="UP001155145">
    <property type="component" value="Unassembled WGS sequence"/>
</dbReference>
<evidence type="ECO:0008006" key="6">
    <source>
        <dbReference type="Google" id="ProtNLM"/>
    </source>
</evidence>
<dbReference type="Gene3D" id="3.10.350.10">
    <property type="entry name" value="LysM domain"/>
    <property type="match status" value="1"/>
</dbReference>
<name>A0A9X1MAN6_9MICC</name>
<proteinExistence type="predicted"/>
<evidence type="ECO:0000313" key="3">
    <source>
        <dbReference type="EMBL" id="UON91261.1"/>
    </source>
</evidence>
<dbReference type="CDD" id="cd00118">
    <property type="entry name" value="LysM"/>
    <property type="match status" value="1"/>
</dbReference>
<evidence type="ECO:0000256" key="1">
    <source>
        <dbReference type="SAM" id="Phobius"/>
    </source>
</evidence>
<dbReference type="RefSeq" id="WP_227929583.1">
    <property type="nucleotide sequence ID" value="NZ_CP094984.1"/>
</dbReference>
<accession>A0A9X1MAN6</accession>
<sequence length="270" mass="26909">MRKPVIHPALAADALTAVAVAALGLLLLRGGAEILQALPASGARSGPSVSPESFELLAGLCAAGTGLVLTVWWVGGLICAAAGGILVRCGMASAGHRTMLLAPGPARRLAAAVLGLSLAAGSVPAIAAASAPTPAVSAPVASGTAATGHHRPPELLSATAPFADKAPDDDAVSPLWRPAPPQPPAGNVLTPVPRTEQAEVVVAAGDTLWSLAAEQLGPLATDAEIAAHWPRWHALNLAVVGPDPHLILPGQILSAPAPEPLPTPQERTAP</sequence>
<dbReference type="Proteomes" id="UP000829758">
    <property type="component" value="Chromosome"/>
</dbReference>
<dbReference type="EMBL" id="CP094984">
    <property type="protein sequence ID" value="UON91261.1"/>
    <property type="molecule type" value="Genomic_DNA"/>
</dbReference>
<keyword evidence="1" id="KW-0472">Membrane</keyword>
<dbReference type="InterPro" id="IPR036779">
    <property type="entry name" value="LysM_dom_sf"/>
</dbReference>
<keyword evidence="1" id="KW-1133">Transmembrane helix</keyword>
<dbReference type="EMBL" id="JAJFZT010000010">
    <property type="protein sequence ID" value="MCC3274010.1"/>
    <property type="molecule type" value="Genomic_DNA"/>
</dbReference>
<keyword evidence="1" id="KW-0812">Transmembrane</keyword>
<reference evidence="2" key="1">
    <citation type="submission" date="2021-10" db="EMBL/GenBank/DDBJ databases">
        <title>Novel species in genus Arthrobacter.</title>
        <authorList>
            <person name="Liu Y."/>
        </authorList>
    </citation>
    <scope>NUCLEOTIDE SEQUENCE</scope>
    <source>
        <strain evidence="4">zg-Y462</strain>
        <strain evidence="2">Zg-Y462</strain>
    </source>
</reference>
<organism evidence="2 5">
    <name type="scientific">Arthrobacter zhangbolii</name>
    <dbReference type="NCBI Taxonomy" id="2886936"/>
    <lineage>
        <taxon>Bacteria</taxon>
        <taxon>Bacillati</taxon>
        <taxon>Actinomycetota</taxon>
        <taxon>Actinomycetes</taxon>
        <taxon>Micrococcales</taxon>
        <taxon>Micrococcaceae</taxon>
        <taxon>Arthrobacter</taxon>
    </lineage>
</organism>
<feature type="transmembrane region" description="Helical" evidence="1">
    <location>
        <begin position="56"/>
        <end position="87"/>
    </location>
</feature>
<protein>
    <recommendedName>
        <fullName evidence="6">LysM domain-containing protein</fullName>
    </recommendedName>
</protein>